<evidence type="ECO:0000256" key="1">
    <source>
        <dbReference type="SAM" id="MobiDB-lite"/>
    </source>
</evidence>
<dbReference type="PANTHER" id="PTHR33487">
    <property type="entry name" value="CILIA- AND FLAGELLA-ASSOCIATED PROTEIN 54"/>
    <property type="match status" value="1"/>
</dbReference>
<feature type="compositionally biased region" description="Pro residues" evidence="1">
    <location>
        <begin position="19"/>
        <end position="31"/>
    </location>
</feature>
<organism evidence="2 3">
    <name type="scientific">Sus scrofa</name>
    <name type="common">Pig</name>
    <dbReference type="NCBI Taxonomy" id="9823"/>
    <lineage>
        <taxon>Eukaryota</taxon>
        <taxon>Metazoa</taxon>
        <taxon>Chordata</taxon>
        <taxon>Craniata</taxon>
        <taxon>Vertebrata</taxon>
        <taxon>Euteleostomi</taxon>
        <taxon>Mammalia</taxon>
        <taxon>Eutheria</taxon>
        <taxon>Laurasiatheria</taxon>
        <taxon>Artiodactyla</taxon>
        <taxon>Suina</taxon>
        <taxon>Suidae</taxon>
        <taxon>Sus</taxon>
    </lineage>
</organism>
<evidence type="ECO:0000313" key="2">
    <source>
        <dbReference type="Ensembl" id="ENSSSCP00040033909.1"/>
    </source>
</evidence>
<feature type="region of interest" description="Disordered" evidence="1">
    <location>
        <begin position="1"/>
        <end position="52"/>
    </location>
</feature>
<reference evidence="2" key="1">
    <citation type="submission" date="2025-08" db="UniProtKB">
        <authorList>
            <consortium name="Ensembl"/>
        </authorList>
    </citation>
    <scope>IDENTIFICATION</scope>
</reference>
<dbReference type="Proteomes" id="UP000694722">
    <property type="component" value="Unplaced"/>
</dbReference>
<proteinExistence type="predicted"/>
<dbReference type="PANTHER" id="PTHR33487:SF1">
    <property type="entry name" value="CILIA- AND FLAGELLA-ASSOCIATED PROTEIN 54"/>
    <property type="match status" value="1"/>
</dbReference>
<sequence>MAAHGTCSFSPSNLSPTSVSPPGPPPTPPPTSTAISKSPLESKASSLSPVPHSTCHEDSLPLAVFYGPLDAKNPLLVSCEKEIQELLGFMKRKKALATTEEQKHEFHRRCATSLFNIWTKYAPRLPAAYYNEKLLKVGDSLCEMKEYKLALLQCYGRYLQQFTVNFDEHKADVNEFKAVFFPKGLGDKTAAQTFHALNGKNICSYQLVCDSDTNLQNRESVIHCLHILSSLRLIMQVALPQEHLCWIIFNGTIYIYTICRKLMIIGHSSKVCNLLTKYLLM</sequence>
<protein>
    <submittedName>
        <fullName evidence="2">Uncharacterized protein</fullName>
    </submittedName>
</protein>
<name>A0A8D1F8K8_PIG</name>
<dbReference type="AlphaFoldDB" id="A0A8D1F8K8"/>
<dbReference type="Pfam" id="PF14858">
    <property type="entry name" value="CFAP54_N"/>
    <property type="match status" value="1"/>
</dbReference>
<dbReference type="Ensembl" id="ENSSSCT00040078593.1">
    <property type="protein sequence ID" value="ENSSSCP00040033909.1"/>
    <property type="gene ID" value="ENSSSCG00040057950.1"/>
</dbReference>
<accession>A0A8D1F8K8</accession>
<dbReference type="InterPro" id="IPR027912">
    <property type="entry name" value="CFAP54"/>
</dbReference>
<evidence type="ECO:0000313" key="3">
    <source>
        <dbReference type="Proteomes" id="UP000694722"/>
    </source>
</evidence>